<keyword evidence="2" id="KW-1133">Transmembrane helix</keyword>
<dbReference type="AlphaFoldDB" id="A0A1R3GW54"/>
<feature type="compositionally biased region" description="Basic and acidic residues" evidence="1">
    <location>
        <begin position="55"/>
        <end position="88"/>
    </location>
</feature>
<evidence type="ECO:0000256" key="1">
    <source>
        <dbReference type="SAM" id="MobiDB-lite"/>
    </source>
</evidence>
<keyword evidence="4" id="KW-1185">Reference proteome</keyword>
<feature type="region of interest" description="Disordered" evidence="1">
    <location>
        <begin position="55"/>
        <end position="102"/>
    </location>
</feature>
<dbReference type="Proteomes" id="UP000187203">
    <property type="component" value="Unassembled WGS sequence"/>
</dbReference>
<evidence type="ECO:0000256" key="2">
    <source>
        <dbReference type="SAM" id="Phobius"/>
    </source>
</evidence>
<feature type="transmembrane region" description="Helical" evidence="2">
    <location>
        <begin position="31"/>
        <end position="51"/>
    </location>
</feature>
<organism evidence="3 4">
    <name type="scientific">Corchorus olitorius</name>
    <dbReference type="NCBI Taxonomy" id="93759"/>
    <lineage>
        <taxon>Eukaryota</taxon>
        <taxon>Viridiplantae</taxon>
        <taxon>Streptophyta</taxon>
        <taxon>Embryophyta</taxon>
        <taxon>Tracheophyta</taxon>
        <taxon>Spermatophyta</taxon>
        <taxon>Magnoliopsida</taxon>
        <taxon>eudicotyledons</taxon>
        <taxon>Gunneridae</taxon>
        <taxon>Pentapetalae</taxon>
        <taxon>rosids</taxon>
        <taxon>malvids</taxon>
        <taxon>Malvales</taxon>
        <taxon>Malvaceae</taxon>
        <taxon>Grewioideae</taxon>
        <taxon>Apeibeae</taxon>
        <taxon>Corchorus</taxon>
    </lineage>
</organism>
<name>A0A1R3GW54_9ROSI</name>
<evidence type="ECO:0000313" key="3">
    <source>
        <dbReference type="EMBL" id="OMO62299.1"/>
    </source>
</evidence>
<feature type="compositionally biased region" description="Low complexity" evidence="1">
    <location>
        <begin position="89"/>
        <end position="102"/>
    </location>
</feature>
<sequence>MELPPPPPQLDGDQSGDSFFVLPKDNSKTPLIPTLCILAVFALIGCLWWACRRNEKSEKSQSSKAEKSQSSKAEKSQSSKPEKSRSSKPESSTSQPPETDIV</sequence>
<proteinExistence type="predicted"/>
<protein>
    <submittedName>
        <fullName evidence="3">Synaptotagmin-11 isoform 1</fullName>
    </submittedName>
</protein>
<keyword evidence="2" id="KW-0812">Transmembrane</keyword>
<gene>
    <name evidence="3" type="ORF">COLO4_33154</name>
</gene>
<evidence type="ECO:0000313" key="4">
    <source>
        <dbReference type="Proteomes" id="UP000187203"/>
    </source>
</evidence>
<comment type="caution">
    <text evidence="3">The sequence shown here is derived from an EMBL/GenBank/DDBJ whole genome shotgun (WGS) entry which is preliminary data.</text>
</comment>
<reference evidence="4" key="1">
    <citation type="submission" date="2013-09" db="EMBL/GenBank/DDBJ databases">
        <title>Corchorus olitorius genome sequencing.</title>
        <authorList>
            <person name="Alam M."/>
            <person name="Haque M.S."/>
            <person name="Islam M.S."/>
            <person name="Emdad E.M."/>
            <person name="Islam M.M."/>
            <person name="Ahmed B."/>
            <person name="Halim A."/>
            <person name="Hossen Q.M.M."/>
            <person name="Hossain M.Z."/>
            <person name="Ahmed R."/>
            <person name="Khan M.M."/>
            <person name="Islam R."/>
            <person name="Rashid M.M."/>
            <person name="Khan S.A."/>
            <person name="Rahman M.S."/>
            <person name="Alam M."/>
            <person name="Yahiya A.S."/>
            <person name="Khan M.S."/>
            <person name="Azam M.S."/>
            <person name="Haque T."/>
            <person name="Lashkar M.Z.H."/>
            <person name="Akhand A.I."/>
            <person name="Morshed G."/>
            <person name="Roy S."/>
            <person name="Uddin K.S."/>
            <person name="Rabeya T."/>
            <person name="Hossain A.S."/>
            <person name="Chowdhury A."/>
            <person name="Snigdha A.R."/>
            <person name="Mortoza M.S."/>
            <person name="Matin S.A."/>
            <person name="Hoque S.M.E."/>
            <person name="Islam M.K."/>
            <person name="Roy D.K."/>
            <person name="Haider R."/>
            <person name="Moosa M.M."/>
            <person name="Elias S.M."/>
            <person name="Hasan A.M."/>
            <person name="Jahan S."/>
            <person name="Shafiuddin M."/>
            <person name="Mahmood N."/>
            <person name="Shommy N.S."/>
        </authorList>
    </citation>
    <scope>NUCLEOTIDE SEQUENCE [LARGE SCALE GENOMIC DNA]</scope>
    <source>
        <strain evidence="4">cv. O-4</strain>
    </source>
</reference>
<keyword evidence="2" id="KW-0472">Membrane</keyword>
<feature type="region of interest" description="Disordered" evidence="1">
    <location>
        <begin position="1"/>
        <end position="24"/>
    </location>
</feature>
<accession>A0A1R3GW54</accession>
<dbReference type="EMBL" id="AWUE01021416">
    <property type="protein sequence ID" value="OMO62299.1"/>
    <property type="molecule type" value="Genomic_DNA"/>
</dbReference>